<feature type="region of interest" description="Disordered" evidence="1">
    <location>
        <begin position="221"/>
        <end position="248"/>
    </location>
</feature>
<dbReference type="AlphaFoldDB" id="A0AAN6PK92"/>
<gene>
    <name evidence="2" type="ORF">C8A01DRAFT_35335</name>
</gene>
<evidence type="ECO:0000256" key="1">
    <source>
        <dbReference type="SAM" id="MobiDB-lite"/>
    </source>
</evidence>
<evidence type="ECO:0000313" key="2">
    <source>
        <dbReference type="EMBL" id="KAK4040681.1"/>
    </source>
</evidence>
<organism evidence="2 3">
    <name type="scientific">Parachaetomium inaequale</name>
    <dbReference type="NCBI Taxonomy" id="2588326"/>
    <lineage>
        <taxon>Eukaryota</taxon>
        <taxon>Fungi</taxon>
        <taxon>Dikarya</taxon>
        <taxon>Ascomycota</taxon>
        <taxon>Pezizomycotina</taxon>
        <taxon>Sordariomycetes</taxon>
        <taxon>Sordariomycetidae</taxon>
        <taxon>Sordariales</taxon>
        <taxon>Chaetomiaceae</taxon>
        <taxon>Parachaetomium</taxon>
    </lineage>
</organism>
<proteinExistence type="predicted"/>
<evidence type="ECO:0000313" key="3">
    <source>
        <dbReference type="Proteomes" id="UP001303115"/>
    </source>
</evidence>
<dbReference type="EMBL" id="MU854372">
    <property type="protein sequence ID" value="KAK4040681.1"/>
    <property type="molecule type" value="Genomic_DNA"/>
</dbReference>
<reference evidence="3" key="1">
    <citation type="journal article" date="2023" name="Mol. Phylogenet. Evol.">
        <title>Genome-scale phylogeny and comparative genomics of the fungal order Sordariales.</title>
        <authorList>
            <person name="Hensen N."/>
            <person name="Bonometti L."/>
            <person name="Westerberg I."/>
            <person name="Brannstrom I.O."/>
            <person name="Guillou S."/>
            <person name="Cros-Aarteil S."/>
            <person name="Calhoun S."/>
            <person name="Haridas S."/>
            <person name="Kuo A."/>
            <person name="Mondo S."/>
            <person name="Pangilinan J."/>
            <person name="Riley R."/>
            <person name="LaButti K."/>
            <person name="Andreopoulos B."/>
            <person name="Lipzen A."/>
            <person name="Chen C."/>
            <person name="Yan M."/>
            <person name="Daum C."/>
            <person name="Ng V."/>
            <person name="Clum A."/>
            <person name="Steindorff A."/>
            <person name="Ohm R.A."/>
            <person name="Martin F."/>
            <person name="Silar P."/>
            <person name="Natvig D.O."/>
            <person name="Lalanne C."/>
            <person name="Gautier V."/>
            <person name="Ament-Velasquez S.L."/>
            <person name="Kruys A."/>
            <person name="Hutchinson M.I."/>
            <person name="Powell A.J."/>
            <person name="Barry K."/>
            <person name="Miller A.N."/>
            <person name="Grigoriev I.V."/>
            <person name="Debuchy R."/>
            <person name="Gladieux P."/>
            <person name="Hiltunen Thoren M."/>
            <person name="Johannesson H."/>
        </authorList>
    </citation>
    <scope>NUCLEOTIDE SEQUENCE [LARGE SCALE GENOMIC DNA]</scope>
    <source>
        <strain evidence="3">CBS 284.82</strain>
    </source>
</reference>
<feature type="region of interest" description="Disordered" evidence="1">
    <location>
        <begin position="180"/>
        <end position="205"/>
    </location>
</feature>
<sequence length="403" mass="43653">MLQAGLPSRLVDKGDPLGQFSSTAGHALVEYLYSGYYKLLRAGPVDPSLNVKLWELKAHLEICALAQTVGLAGLDDLSGKEVQDVACDLDILTVFGAIDAAHPIPAGNGTWFPRWIRSYLEQAFEGPRKRASLVGFLFECMMEAYAGKLEPLAAQNGAAAQPETPITDSHVSEICPGRVERADEGGDECGDEGADEAHGGDLGGPAATYIENIRKFFKSLPRSPRRQDQVESEIASQVAPGTDPGSGLEEWSVVQEAPELELAPELVLGREQEPPPAVDKDEPTAWDSVEVLAGSKMSNKGKEKLKEQSVMIDEPARVLEPEPAVIESSSNPGPSSWCVHAMAPPAWWTTMRYTEREPEPLVSEPGYVSSLTRQDDGAYSWTLPGDDPFVMVEKVKDKGKQRG</sequence>
<accession>A0AAN6PK92</accession>
<dbReference type="Proteomes" id="UP001303115">
    <property type="component" value="Unassembled WGS sequence"/>
</dbReference>
<protein>
    <submittedName>
        <fullName evidence="2">Uncharacterized protein</fullName>
    </submittedName>
</protein>
<comment type="caution">
    <text evidence="2">The sequence shown here is derived from an EMBL/GenBank/DDBJ whole genome shotgun (WGS) entry which is preliminary data.</text>
</comment>
<keyword evidence="3" id="KW-1185">Reference proteome</keyword>
<feature type="compositionally biased region" description="Acidic residues" evidence="1">
    <location>
        <begin position="185"/>
        <end position="194"/>
    </location>
</feature>
<name>A0AAN6PK92_9PEZI</name>